<dbReference type="EMBL" id="JAMFLZ010000010">
    <property type="protein sequence ID" value="MCL6296573.1"/>
    <property type="molecule type" value="Genomic_DNA"/>
</dbReference>
<evidence type="ECO:0000313" key="4">
    <source>
        <dbReference type="Proteomes" id="UP001165381"/>
    </source>
</evidence>
<dbReference type="PANTHER" id="PTHR31988:SF19">
    <property type="entry name" value="9-O-ACETYL-N-ACETYLNEURAMINIC ACID DEACETYLASE-RELATED"/>
    <property type="match status" value="1"/>
</dbReference>
<gene>
    <name evidence="3" type="ORF">M3P09_16315</name>
</gene>
<dbReference type="PANTHER" id="PTHR31988">
    <property type="entry name" value="ESTERASE, PUTATIVE (DUF303)-RELATED"/>
    <property type="match status" value="1"/>
</dbReference>
<protein>
    <submittedName>
        <fullName evidence="3">Sialate O-acetylesterase</fullName>
    </submittedName>
</protein>
<dbReference type="InterPro" id="IPR052940">
    <property type="entry name" value="Carb_Esterase_6"/>
</dbReference>
<accession>A0ABT0QJB8</accession>
<organism evidence="3 4">
    <name type="scientific">Jejuia spongiicola</name>
    <dbReference type="NCBI Taxonomy" id="2942207"/>
    <lineage>
        <taxon>Bacteria</taxon>
        <taxon>Pseudomonadati</taxon>
        <taxon>Bacteroidota</taxon>
        <taxon>Flavobacteriia</taxon>
        <taxon>Flavobacteriales</taxon>
        <taxon>Flavobacteriaceae</taxon>
        <taxon>Jejuia</taxon>
    </lineage>
</organism>
<feature type="domain" description="Sialate O-acetylesterase" evidence="2">
    <location>
        <begin position="30"/>
        <end position="301"/>
    </location>
</feature>
<proteinExistence type="predicted"/>
<dbReference type="SUPFAM" id="SSF52266">
    <property type="entry name" value="SGNH hydrolase"/>
    <property type="match status" value="1"/>
</dbReference>
<evidence type="ECO:0000259" key="2">
    <source>
        <dbReference type="Pfam" id="PF03629"/>
    </source>
</evidence>
<dbReference type="Proteomes" id="UP001165381">
    <property type="component" value="Unassembled WGS sequence"/>
</dbReference>
<dbReference type="InterPro" id="IPR005181">
    <property type="entry name" value="SASA"/>
</dbReference>
<name>A0ABT0QJB8_9FLAO</name>
<sequence>MNPIRLNKIWLLIIIVQSIFTYGQKKEVIRVYYLGGQSNMDGFGYNDQLPNSFEKSVENIWIFHGNPVGDNETNGGLGKWNIMQPGHGYGFSADQKGNNLSDRFGLELSFGKRLQELYPNDKIAIIKYSRGGTSIDSLAAGEYGSWEPDYRGTNGLNQYDHFLNTIRSAFSKNDIDSNGIADLFMPSGIIWMQGESDAYYTEEIALRYYPNLRRLLNLIRASLLKDDLPVVIGKISDSGQDTDGKVWNYCELVQHAQEKYVRIDENSEIVRTTANYNYSDAAHYNSEGYIDLGKKMAEAIYNLENQIESKTGYNEFHE</sequence>
<evidence type="ECO:0000313" key="3">
    <source>
        <dbReference type="EMBL" id="MCL6296573.1"/>
    </source>
</evidence>
<dbReference type="Pfam" id="PF03629">
    <property type="entry name" value="SASA"/>
    <property type="match status" value="1"/>
</dbReference>
<comment type="caution">
    <text evidence="3">The sequence shown here is derived from an EMBL/GenBank/DDBJ whole genome shotgun (WGS) entry which is preliminary data.</text>
</comment>
<dbReference type="Gene3D" id="3.40.50.1110">
    <property type="entry name" value="SGNH hydrolase"/>
    <property type="match status" value="1"/>
</dbReference>
<dbReference type="RefSeq" id="WP_249973939.1">
    <property type="nucleotide sequence ID" value="NZ_JAMFLZ010000010.1"/>
</dbReference>
<keyword evidence="4" id="KW-1185">Reference proteome</keyword>
<evidence type="ECO:0000256" key="1">
    <source>
        <dbReference type="ARBA" id="ARBA00022801"/>
    </source>
</evidence>
<reference evidence="3" key="1">
    <citation type="submission" date="2022-05" db="EMBL/GenBank/DDBJ databases">
        <authorList>
            <person name="Park J.-S."/>
        </authorList>
    </citation>
    <scope>NUCLEOTIDE SEQUENCE</scope>
    <source>
        <strain evidence="3">2012CJ34-3</strain>
    </source>
</reference>
<dbReference type="InterPro" id="IPR036514">
    <property type="entry name" value="SGNH_hydro_sf"/>
</dbReference>
<keyword evidence="1" id="KW-0378">Hydrolase</keyword>